<dbReference type="EMBL" id="WLYX01000001">
    <property type="protein sequence ID" value="MTD33268.1"/>
    <property type="molecule type" value="Genomic_DNA"/>
</dbReference>
<name>A0A844GDG2_9NEIS</name>
<feature type="chain" id="PRO_5032997008" evidence="1">
    <location>
        <begin position="21"/>
        <end position="150"/>
    </location>
</feature>
<accession>A0A844GDG2</accession>
<evidence type="ECO:0000313" key="2">
    <source>
        <dbReference type="EMBL" id="MTD33268.1"/>
    </source>
</evidence>
<protein>
    <submittedName>
        <fullName evidence="2">Uncharacterized protein</fullName>
    </submittedName>
</protein>
<comment type="caution">
    <text evidence="2">The sequence shown here is derived from an EMBL/GenBank/DDBJ whole genome shotgun (WGS) entry which is preliminary data.</text>
</comment>
<reference evidence="2 3" key="1">
    <citation type="submission" date="2019-11" db="EMBL/GenBank/DDBJ databases">
        <title>Draft genome sequence of Paludibacterium sp. dN18-1.</title>
        <authorList>
            <person name="Im W.-T."/>
        </authorList>
    </citation>
    <scope>NUCLEOTIDE SEQUENCE [LARGE SCALE GENOMIC DNA]</scope>
    <source>
        <strain evidence="3">dN 18-1</strain>
    </source>
</reference>
<evidence type="ECO:0000313" key="3">
    <source>
        <dbReference type="Proteomes" id="UP000446658"/>
    </source>
</evidence>
<organism evidence="2 3">
    <name type="scientific">Paludibacterium denitrificans</name>
    <dbReference type="NCBI Taxonomy" id="2675226"/>
    <lineage>
        <taxon>Bacteria</taxon>
        <taxon>Pseudomonadati</taxon>
        <taxon>Pseudomonadota</taxon>
        <taxon>Betaproteobacteria</taxon>
        <taxon>Neisseriales</taxon>
        <taxon>Chromobacteriaceae</taxon>
        <taxon>Paludibacterium</taxon>
    </lineage>
</organism>
<evidence type="ECO:0000256" key="1">
    <source>
        <dbReference type="SAM" id="SignalP"/>
    </source>
</evidence>
<keyword evidence="3" id="KW-1185">Reference proteome</keyword>
<proteinExistence type="predicted"/>
<dbReference type="RefSeq" id="WP_230370081.1">
    <property type="nucleotide sequence ID" value="NZ_WLYX01000001.1"/>
</dbReference>
<dbReference type="AlphaFoldDB" id="A0A844GDG2"/>
<dbReference type="Proteomes" id="UP000446658">
    <property type="component" value="Unassembled WGS sequence"/>
</dbReference>
<keyword evidence="1" id="KW-0732">Signal</keyword>
<sequence length="150" mass="17366">MRIGVMLALVLSLVIPPARAKQVGFVRFVSVPIKNKLVLQLIDRKYDIHIFFKKKDIFISRYRNYTVESDVSDVADQHNKIAAIQFSTYDIASDSARSDFHEVVKCAFVDMPHGRVLFESDSQMCDGEWKTPMLWQDASGRYLDFYKLPR</sequence>
<gene>
    <name evidence="2" type="ORF">GKE73_09355</name>
</gene>
<feature type="signal peptide" evidence="1">
    <location>
        <begin position="1"/>
        <end position="20"/>
    </location>
</feature>